<dbReference type="AlphaFoldDB" id="A0A9X1K4K5"/>
<dbReference type="EMBL" id="JAHXDN010000010">
    <property type="protein sequence ID" value="MBW4710698.1"/>
    <property type="molecule type" value="Genomic_DNA"/>
</dbReference>
<protein>
    <submittedName>
        <fullName evidence="3">2OG-Fe(II) oxygenase</fullName>
    </submittedName>
</protein>
<dbReference type="GO" id="GO:0016491">
    <property type="term" value="F:oxidoreductase activity"/>
    <property type="evidence" value="ECO:0007669"/>
    <property type="project" value="UniProtKB-KW"/>
</dbReference>
<sequence>MFPAIDLERYPLHRPDSPACTALVARCKADLAQDGMFNLEGFMLPDAIAETVAFAAPRLNAEHAFTHARRHNIYFRPVPELPAGHPALAEVETRNFTLCADQCAGTPVDAIYSWRPLADFLARTMDHQALYPMPDPLARFNVMGYPDGWGLNWHFDRSQFTTTLLLQAPLAGGDFVYRSDLRTQDDPNYDGVAALLRGKDEKVRSFKAEAGTLNVFKGRNTAHRVTPVEGEVPRIIAVFTYYDRPGVTFTREERIGFYGRAE</sequence>
<accession>A0A9X1K4K5</accession>
<dbReference type="Proteomes" id="UP001138661">
    <property type="component" value="Unassembled WGS sequence"/>
</dbReference>
<keyword evidence="1" id="KW-0479">Metal-binding</keyword>
<dbReference type="InterPro" id="IPR056470">
    <property type="entry name" value="BesD/HalB-like"/>
</dbReference>
<keyword evidence="1" id="KW-0408">Iron</keyword>
<evidence type="ECO:0000313" key="3">
    <source>
        <dbReference type="EMBL" id="MBW4710698.1"/>
    </source>
</evidence>
<comment type="caution">
    <text evidence="3">The sequence shown here is derived from an EMBL/GenBank/DDBJ whole genome shotgun (WGS) entry which is preliminary data.</text>
</comment>
<keyword evidence="4" id="KW-1185">Reference proteome</keyword>
<dbReference type="RefSeq" id="WP_219507772.1">
    <property type="nucleotide sequence ID" value="NZ_JAHXDN010000010.1"/>
</dbReference>
<dbReference type="InterPro" id="IPR005123">
    <property type="entry name" value="Oxoglu/Fe-dep_dioxygenase_dom"/>
</dbReference>
<dbReference type="GO" id="GO:0046872">
    <property type="term" value="F:metal ion binding"/>
    <property type="evidence" value="ECO:0007669"/>
    <property type="project" value="UniProtKB-KW"/>
</dbReference>
<evidence type="ECO:0000259" key="2">
    <source>
        <dbReference type="PROSITE" id="PS51471"/>
    </source>
</evidence>
<organism evidence="3 4">
    <name type="scientific">Roseobacter insulae</name>
    <dbReference type="NCBI Taxonomy" id="2859783"/>
    <lineage>
        <taxon>Bacteria</taxon>
        <taxon>Pseudomonadati</taxon>
        <taxon>Pseudomonadota</taxon>
        <taxon>Alphaproteobacteria</taxon>
        <taxon>Rhodobacterales</taxon>
        <taxon>Roseobacteraceae</taxon>
        <taxon>Roseobacter</taxon>
    </lineage>
</organism>
<comment type="similarity">
    <text evidence="1">Belongs to the iron/ascorbate-dependent oxidoreductase family.</text>
</comment>
<reference evidence="3" key="1">
    <citation type="submission" date="2021-07" db="EMBL/GenBank/DDBJ databases">
        <title>Roseobacter insulae sp. nov., isolated from a tidal flat.</title>
        <authorList>
            <person name="Park S."/>
            <person name="Yoon J.-H."/>
        </authorList>
    </citation>
    <scope>NUCLEOTIDE SEQUENCE</scope>
    <source>
        <strain evidence="3">YSTF-M11</strain>
    </source>
</reference>
<gene>
    <name evidence="3" type="ORF">KX928_23150</name>
</gene>
<evidence type="ECO:0000256" key="1">
    <source>
        <dbReference type="RuleBase" id="RU003682"/>
    </source>
</evidence>
<dbReference type="PROSITE" id="PS51471">
    <property type="entry name" value="FE2OG_OXY"/>
    <property type="match status" value="1"/>
</dbReference>
<keyword evidence="1" id="KW-0560">Oxidoreductase</keyword>
<dbReference type="Pfam" id="PF23169">
    <property type="entry name" value="HalD"/>
    <property type="match status" value="1"/>
</dbReference>
<feature type="domain" description="Fe2OG dioxygenase" evidence="2">
    <location>
        <begin position="133"/>
        <end position="243"/>
    </location>
</feature>
<name>A0A9X1K4K5_9RHOB</name>
<evidence type="ECO:0000313" key="4">
    <source>
        <dbReference type="Proteomes" id="UP001138661"/>
    </source>
</evidence>
<proteinExistence type="inferred from homology"/>